<keyword evidence="3" id="KW-1185">Reference proteome</keyword>
<sequence>MNSILIPIIYLVLLIVPLSLFSKIYRNSKVKSSIDLISDSWFEPHIERSVYITLLQQENTEEIVLKCALIRRAVEDVKRIWKMRDDKVALVTLIQRGQVGDQLLQQIQAAEKELESEIVEVVSEANTFRMGWGQGIFQSASEIAQHDKMKSTHKSIDSFVLTTE</sequence>
<evidence type="ECO:0000256" key="1">
    <source>
        <dbReference type="SAM" id="Phobius"/>
    </source>
</evidence>
<dbReference type="AlphaFoldDB" id="I4YF37"/>
<organism evidence="2 3">
    <name type="scientific">Wallemia mellicola (strain ATCC MYA-4683 / CBS 633.66)</name>
    <name type="common">Wallemia sebi (CBS 633.66)</name>
    <dbReference type="NCBI Taxonomy" id="671144"/>
    <lineage>
        <taxon>Eukaryota</taxon>
        <taxon>Fungi</taxon>
        <taxon>Dikarya</taxon>
        <taxon>Basidiomycota</taxon>
        <taxon>Wallemiomycotina</taxon>
        <taxon>Wallemiomycetes</taxon>
        <taxon>Wallemiales</taxon>
        <taxon>Wallemiaceae</taxon>
        <taxon>Wallemia</taxon>
    </lineage>
</organism>
<reference evidence="2 3" key="1">
    <citation type="journal article" date="2012" name="Fungal Genet. Biol.">
        <title>The genome of the xerotolerant mold Wallemia sebi reveals adaptations to osmotic stress and suggests cryptic sexual reproduction.</title>
        <authorList>
            <person name="Padamsee M."/>
            <person name="Kumar T.K.A."/>
            <person name="Riley R."/>
            <person name="Binder M."/>
            <person name="Boyd A."/>
            <person name="Calvo A.M."/>
            <person name="Furukawa K."/>
            <person name="Hesse C."/>
            <person name="Hohmann S."/>
            <person name="James T.Y."/>
            <person name="LaButti K."/>
            <person name="Lapidus A."/>
            <person name="Lindquist E."/>
            <person name="Lucas S."/>
            <person name="Miller K."/>
            <person name="Shantappa S."/>
            <person name="Grigoriev I.V."/>
            <person name="Hibbett D.S."/>
            <person name="McLaughlin D.J."/>
            <person name="Spatafora J.W."/>
            <person name="Aime M.C."/>
        </authorList>
    </citation>
    <scope>NUCLEOTIDE SEQUENCE [LARGE SCALE GENOMIC DNA]</scope>
    <source>
        <strain evidence="3">ATCC MYA-4683 / CBS 633.66</strain>
    </source>
</reference>
<protein>
    <recommendedName>
        <fullName evidence="4">Translocation protein sec66</fullName>
    </recommendedName>
</protein>
<dbReference type="OMA" id="AMSENWG"/>
<keyword evidence="1" id="KW-0472">Membrane</keyword>
<dbReference type="GeneID" id="18475336"/>
<dbReference type="PANTHER" id="PTHR28229">
    <property type="entry name" value="TRANSLOCATION PROTEIN SEC66"/>
    <property type="match status" value="1"/>
</dbReference>
<dbReference type="eggNOG" id="KOG4699">
    <property type="taxonomic scope" value="Eukaryota"/>
</dbReference>
<keyword evidence="1" id="KW-0812">Transmembrane</keyword>
<dbReference type="EMBL" id="JH668227">
    <property type="protein sequence ID" value="EIM22579.1"/>
    <property type="molecule type" value="Genomic_DNA"/>
</dbReference>
<evidence type="ECO:0000313" key="2">
    <source>
        <dbReference type="EMBL" id="EIM22579.1"/>
    </source>
</evidence>
<feature type="transmembrane region" description="Helical" evidence="1">
    <location>
        <begin position="6"/>
        <end position="25"/>
    </location>
</feature>
<dbReference type="InParanoid" id="I4YF37"/>
<accession>I4YF37</accession>
<keyword evidence="1" id="KW-1133">Transmembrane helix</keyword>
<dbReference type="HOGENOM" id="CLU_066294_0_1_1"/>
<dbReference type="GO" id="GO:0031204">
    <property type="term" value="P:post-translational protein targeting to membrane, translocation"/>
    <property type="evidence" value="ECO:0007669"/>
    <property type="project" value="InterPro"/>
</dbReference>
<dbReference type="PANTHER" id="PTHR28229:SF1">
    <property type="entry name" value="TRANSLOCATION PROTEIN SEC66"/>
    <property type="match status" value="1"/>
</dbReference>
<evidence type="ECO:0008006" key="4">
    <source>
        <dbReference type="Google" id="ProtNLM"/>
    </source>
</evidence>
<name>I4YF37_WALMC</name>
<dbReference type="Proteomes" id="UP000005242">
    <property type="component" value="Unassembled WGS sequence"/>
</dbReference>
<dbReference type="RefSeq" id="XP_006957249.1">
    <property type="nucleotide sequence ID" value="XM_006957187.1"/>
</dbReference>
<dbReference type="Pfam" id="PF09802">
    <property type="entry name" value="Sec66"/>
    <property type="match status" value="1"/>
</dbReference>
<dbReference type="KEGG" id="wse:WALSEDRAFT_68040"/>
<dbReference type="InterPro" id="IPR018624">
    <property type="entry name" value="Sec66"/>
</dbReference>
<proteinExistence type="predicted"/>
<dbReference type="STRING" id="671144.I4YF37"/>
<gene>
    <name evidence="2" type="ORF">WALSEDRAFT_68040</name>
</gene>
<dbReference type="GO" id="GO:0031207">
    <property type="term" value="C:Sec62/Sec63 complex"/>
    <property type="evidence" value="ECO:0007669"/>
    <property type="project" value="InterPro"/>
</dbReference>
<dbReference type="FunCoup" id="I4YF37">
    <property type="interactions" value="44"/>
</dbReference>
<evidence type="ECO:0000313" key="3">
    <source>
        <dbReference type="Proteomes" id="UP000005242"/>
    </source>
</evidence>